<dbReference type="Proteomes" id="UP001172457">
    <property type="component" value="Chromosome 7"/>
</dbReference>
<evidence type="ECO:0000256" key="1">
    <source>
        <dbReference type="SAM" id="MobiDB-lite"/>
    </source>
</evidence>
<keyword evidence="3" id="KW-1185">Reference proteome</keyword>
<accession>A0AA38SXI7</accession>
<dbReference type="EMBL" id="JARYMX010000007">
    <property type="protein sequence ID" value="KAJ9541002.1"/>
    <property type="molecule type" value="Genomic_DNA"/>
</dbReference>
<dbReference type="Pfam" id="PF04827">
    <property type="entry name" value="Plant_tran"/>
    <property type="match status" value="1"/>
</dbReference>
<reference evidence="2" key="1">
    <citation type="submission" date="2023-03" db="EMBL/GenBank/DDBJ databases">
        <title>Chromosome-scale reference genome and RAD-based genetic map of yellow starthistle (Centaurea solstitialis) reveal putative structural variation and QTLs associated with invader traits.</title>
        <authorList>
            <person name="Reatini B."/>
            <person name="Cang F.A."/>
            <person name="Jiang Q."/>
            <person name="Mckibben M.T.W."/>
            <person name="Barker M.S."/>
            <person name="Rieseberg L.H."/>
            <person name="Dlugosch K.M."/>
        </authorList>
    </citation>
    <scope>NUCLEOTIDE SEQUENCE</scope>
    <source>
        <strain evidence="2">CAN-66</strain>
        <tissue evidence="2">Leaf</tissue>
    </source>
</reference>
<gene>
    <name evidence="2" type="ORF">OSB04_027508</name>
</gene>
<dbReference type="AlphaFoldDB" id="A0AA38SXI7"/>
<organism evidence="2 3">
    <name type="scientific">Centaurea solstitialis</name>
    <name type="common">yellow star-thistle</name>
    <dbReference type="NCBI Taxonomy" id="347529"/>
    <lineage>
        <taxon>Eukaryota</taxon>
        <taxon>Viridiplantae</taxon>
        <taxon>Streptophyta</taxon>
        <taxon>Embryophyta</taxon>
        <taxon>Tracheophyta</taxon>
        <taxon>Spermatophyta</taxon>
        <taxon>Magnoliopsida</taxon>
        <taxon>eudicotyledons</taxon>
        <taxon>Gunneridae</taxon>
        <taxon>Pentapetalae</taxon>
        <taxon>asterids</taxon>
        <taxon>campanulids</taxon>
        <taxon>Asterales</taxon>
        <taxon>Asteraceae</taxon>
        <taxon>Carduoideae</taxon>
        <taxon>Cardueae</taxon>
        <taxon>Centaureinae</taxon>
        <taxon>Centaurea</taxon>
    </lineage>
</organism>
<feature type="compositionally biased region" description="Basic and acidic residues" evidence="1">
    <location>
        <begin position="8"/>
        <end position="25"/>
    </location>
</feature>
<comment type="caution">
    <text evidence="2">The sequence shown here is derived from an EMBL/GenBank/DDBJ whole genome shotgun (WGS) entry which is preliminary data.</text>
</comment>
<dbReference type="PANTHER" id="PTHR47150:SF4">
    <property type="entry name" value="HARBINGER TRANSPOSASE-DERIVED PROTEIN-RELATED"/>
    <property type="match status" value="1"/>
</dbReference>
<sequence length="105" mass="12206">MGYTRVPECPHDAKEKKFKAAQESSHKDNRWHIVHHSPHGWQLGRLGNIMYACIILYNMILEDEDYAICSLNEHDLLTANVLQITKEQSAKNVVEVRNRKTHINL</sequence>
<proteinExistence type="predicted"/>
<dbReference type="InterPro" id="IPR006912">
    <property type="entry name" value="Harbinger_derived_prot"/>
</dbReference>
<dbReference type="PANTHER" id="PTHR47150">
    <property type="entry name" value="OS12G0169200 PROTEIN"/>
    <property type="match status" value="1"/>
</dbReference>
<name>A0AA38SXI7_9ASTR</name>
<evidence type="ECO:0000313" key="3">
    <source>
        <dbReference type="Proteomes" id="UP001172457"/>
    </source>
</evidence>
<protein>
    <submittedName>
        <fullName evidence="2">Uncharacterized protein</fullName>
    </submittedName>
</protein>
<evidence type="ECO:0000313" key="2">
    <source>
        <dbReference type="EMBL" id="KAJ9541002.1"/>
    </source>
</evidence>
<feature type="region of interest" description="Disordered" evidence="1">
    <location>
        <begin position="1"/>
        <end position="25"/>
    </location>
</feature>